<dbReference type="RefSeq" id="WP_099255286.1">
    <property type="nucleotide sequence ID" value="NZ_NHOA01000066.1"/>
</dbReference>
<name>A0A2G1WIZ0_9EURY</name>
<dbReference type="InterPro" id="IPR050214">
    <property type="entry name" value="Cys_Synth/Cystath_Beta-Synth"/>
</dbReference>
<reference evidence="2 3" key="1">
    <citation type="journal article" date="2014" name="Front. Microbiol.">
        <title>Population and genomic analysis of the genus Halorubrum.</title>
        <authorList>
            <person name="Fullmer M.S."/>
            <person name="Soucy S.M."/>
            <person name="Swithers K.S."/>
            <person name="Makkay A.M."/>
            <person name="Wheeler R."/>
            <person name="Ventosa A."/>
            <person name="Gogarten J.P."/>
            <person name="Papke R.T."/>
        </authorList>
    </citation>
    <scope>NUCLEOTIDE SEQUENCE [LARGE SCALE GENOMIC DNA]</scope>
    <source>
        <strain evidence="2 3">C49</strain>
    </source>
</reference>
<protein>
    <submittedName>
        <fullName evidence="2">Pyridoxal-5'-phosphate-dependent protein subunit beta</fullName>
    </submittedName>
</protein>
<feature type="domain" description="Tryptophan synthase beta chain-like PALP" evidence="1">
    <location>
        <begin position="11"/>
        <end position="324"/>
    </location>
</feature>
<evidence type="ECO:0000259" key="1">
    <source>
        <dbReference type="Pfam" id="PF00291"/>
    </source>
</evidence>
<keyword evidence="3" id="KW-1185">Reference proteome</keyword>
<sequence>MSEYAVDESTIFETPLLALDLDIESDAAVYAKAEWFNLYDAPHGGGSIKSRIAKGMLDGAEERGALDPGDTVIEPTSGNTGSEVARLASARGYDVEIVMPDNAAGGKVDAVRDAGAEIHFVDANRGYDAVIERCEEIVAADPDAYYRPNQYENPDNPGTHERTTAREIYEATGGEVTHFVAGVGTGGTITGTGRGLTELTDGAVEIVGFEPDERLHAIDGLKYLKSGDHYHPDTYDESVLDRTEYVTTGDAYDRARALRERYLDREIAIADLGQHDEPTVRDHLRVDDQFVVGTSAGGGAAAVAGLDEAGALADDDVVVFMLCDRGDKYADIPLWEEYL</sequence>
<dbReference type="Proteomes" id="UP000222824">
    <property type="component" value="Unassembled WGS sequence"/>
</dbReference>
<gene>
    <name evidence="2" type="ORF">DJ69_08835</name>
</gene>
<dbReference type="InterPro" id="IPR001926">
    <property type="entry name" value="TrpB-like_PALP"/>
</dbReference>
<dbReference type="AlphaFoldDB" id="A0A2G1WIZ0"/>
<dbReference type="Gene3D" id="3.40.50.1100">
    <property type="match status" value="2"/>
</dbReference>
<dbReference type="SUPFAM" id="SSF53686">
    <property type="entry name" value="Tryptophan synthase beta subunit-like PLP-dependent enzymes"/>
    <property type="match status" value="1"/>
</dbReference>
<evidence type="ECO:0000313" key="2">
    <source>
        <dbReference type="EMBL" id="PHQ38950.1"/>
    </source>
</evidence>
<accession>A0A2G1WIZ0</accession>
<proteinExistence type="predicted"/>
<dbReference type="Pfam" id="PF00291">
    <property type="entry name" value="PALP"/>
    <property type="match status" value="1"/>
</dbReference>
<dbReference type="InterPro" id="IPR036052">
    <property type="entry name" value="TrpB-like_PALP_sf"/>
</dbReference>
<dbReference type="PANTHER" id="PTHR10314">
    <property type="entry name" value="CYSTATHIONINE BETA-SYNTHASE"/>
    <property type="match status" value="1"/>
</dbReference>
<dbReference type="OrthoDB" id="10138at2157"/>
<dbReference type="EMBL" id="NHOA01000066">
    <property type="protein sequence ID" value="PHQ38950.1"/>
    <property type="molecule type" value="Genomic_DNA"/>
</dbReference>
<comment type="caution">
    <text evidence="2">The sequence shown here is derived from an EMBL/GenBank/DDBJ whole genome shotgun (WGS) entry which is preliminary data.</text>
</comment>
<organism evidence="2 3">
    <name type="scientific">Halorubrum persicum</name>
    <dbReference type="NCBI Taxonomy" id="1383844"/>
    <lineage>
        <taxon>Archaea</taxon>
        <taxon>Methanobacteriati</taxon>
        <taxon>Methanobacteriota</taxon>
        <taxon>Stenosarchaea group</taxon>
        <taxon>Halobacteria</taxon>
        <taxon>Halobacteriales</taxon>
        <taxon>Haloferacaceae</taxon>
        <taxon>Halorubrum</taxon>
    </lineage>
</organism>
<evidence type="ECO:0000313" key="3">
    <source>
        <dbReference type="Proteomes" id="UP000222824"/>
    </source>
</evidence>